<feature type="compositionally biased region" description="Basic and acidic residues" evidence="1">
    <location>
        <begin position="19"/>
        <end position="35"/>
    </location>
</feature>
<evidence type="ECO:0000313" key="2">
    <source>
        <dbReference type="EMBL" id="KAG6108254.1"/>
    </source>
</evidence>
<evidence type="ECO:0000313" key="3">
    <source>
        <dbReference type="Proteomes" id="UP000732380"/>
    </source>
</evidence>
<comment type="caution">
    <text evidence="2">The sequence shown here is derived from an EMBL/GenBank/DDBJ whole genome shotgun (WGS) entry which is preliminary data.</text>
</comment>
<dbReference type="EMBL" id="SRQM01000580">
    <property type="protein sequence ID" value="KAG6108254.1"/>
    <property type="molecule type" value="Genomic_DNA"/>
</dbReference>
<sequence length="124" mass="13976">MAHSQTRVLQPMVTIGRQQLEDDKTRTTRRERPDENGGEENNYSQGDDDGDAATCWRRPGSKNSSTRFDAEKELISSSKQPPQAQVKWPMQPGIKRVGTDLLVGYPKKRTTMKMTIVGINKVSK</sequence>
<keyword evidence="3" id="KW-1185">Reference proteome</keyword>
<reference evidence="2 3" key="1">
    <citation type="journal article" date="2020" name="bioRxiv">
        <title>Whole genome comparisons of ergot fungi reveals the divergence and evolution of species within the genus Claviceps are the result of varying mechanisms driving genome evolution and host range expansion.</title>
        <authorList>
            <person name="Wyka S.A."/>
            <person name="Mondo S.J."/>
            <person name="Liu M."/>
            <person name="Dettman J."/>
            <person name="Nalam V."/>
            <person name="Broders K.D."/>
        </authorList>
    </citation>
    <scope>NUCLEOTIDE SEQUENCE [LARGE SCALE GENOMIC DNA]</scope>
    <source>
        <strain evidence="2 3">LM576</strain>
    </source>
</reference>
<feature type="region of interest" description="Disordered" evidence="1">
    <location>
        <begin position="1"/>
        <end position="92"/>
    </location>
</feature>
<gene>
    <name evidence="2" type="ORF">E4U13_006560</name>
</gene>
<dbReference type="AlphaFoldDB" id="A0A9P7PWF2"/>
<name>A0A9P7PWF2_9HYPO</name>
<organism evidence="2 3">
    <name type="scientific">Claviceps humidiphila</name>
    <dbReference type="NCBI Taxonomy" id="1294629"/>
    <lineage>
        <taxon>Eukaryota</taxon>
        <taxon>Fungi</taxon>
        <taxon>Dikarya</taxon>
        <taxon>Ascomycota</taxon>
        <taxon>Pezizomycotina</taxon>
        <taxon>Sordariomycetes</taxon>
        <taxon>Hypocreomycetidae</taxon>
        <taxon>Hypocreales</taxon>
        <taxon>Clavicipitaceae</taxon>
        <taxon>Claviceps</taxon>
    </lineage>
</organism>
<protein>
    <submittedName>
        <fullName evidence="2">Uncharacterized protein</fullName>
    </submittedName>
</protein>
<evidence type="ECO:0000256" key="1">
    <source>
        <dbReference type="SAM" id="MobiDB-lite"/>
    </source>
</evidence>
<proteinExistence type="predicted"/>
<accession>A0A9P7PWF2</accession>
<dbReference type="Proteomes" id="UP000732380">
    <property type="component" value="Unassembled WGS sequence"/>
</dbReference>